<sequence length="134" mass="13748">MSYHFPLPRSVAAAHAQQRARFAALLAAISRQIEADLARIDRCLAALDMLDGDADLEADNVLYGASPYGSGCIGVAADDEASLCGLGSHEEDGNLPAVAANGLHLTDLEGDASDDEPDADAELCGVLLRGGVAA</sequence>
<dbReference type="KEGG" id="meti:DK427_13015"/>
<name>A0A2U8VTV1_9HYPH</name>
<keyword evidence="2" id="KW-1185">Reference proteome</keyword>
<protein>
    <submittedName>
        <fullName evidence="1">Uncharacterized protein</fullName>
    </submittedName>
</protein>
<evidence type="ECO:0000313" key="1">
    <source>
        <dbReference type="EMBL" id="AWN36536.1"/>
    </source>
</evidence>
<dbReference type="RefSeq" id="WP_109951637.1">
    <property type="nucleotide sequence ID" value="NZ_CP029551.1"/>
</dbReference>
<dbReference type="EMBL" id="CP029551">
    <property type="protein sequence ID" value="AWN36536.1"/>
    <property type="molecule type" value="Genomic_DNA"/>
</dbReference>
<accession>A0A2U8VTV1</accession>
<gene>
    <name evidence="1" type="ORF">DK427_13015</name>
</gene>
<dbReference type="Proteomes" id="UP000246058">
    <property type="component" value="Chromosome"/>
</dbReference>
<dbReference type="AlphaFoldDB" id="A0A2U8VTV1"/>
<organism evidence="1 2">
    <name type="scientific">Methylobacterium radiodurans</name>
    <dbReference type="NCBI Taxonomy" id="2202828"/>
    <lineage>
        <taxon>Bacteria</taxon>
        <taxon>Pseudomonadati</taxon>
        <taxon>Pseudomonadota</taxon>
        <taxon>Alphaproteobacteria</taxon>
        <taxon>Hyphomicrobiales</taxon>
        <taxon>Methylobacteriaceae</taxon>
        <taxon>Methylobacterium</taxon>
    </lineage>
</organism>
<evidence type="ECO:0000313" key="2">
    <source>
        <dbReference type="Proteomes" id="UP000246058"/>
    </source>
</evidence>
<proteinExistence type="predicted"/>
<reference evidence="1 2" key="1">
    <citation type="submission" date="2018-05" db="EMBL/GenBank/DDBJ databases">
        <title>Complete Genome Sequence of Methylobacterium sp. 17Sr1-43.</title>
        <authorList>
            <person name="Srinivasan S."/>
        </authorList>
    </citation>
    <scope>NUCLEOTIDE SEQUENCE [LARGE SCALE GENOMIC DNA]</scope>
    <source>
        <strain evidence="1 2">17Sr1-43</strain>
    </source>
</reference>